<reference evidence="1 2" key="1">
    <citation type="submission" date="2015-09" db="EMBL/GenBank/DDBJ databases">
        <authorList>
            <consortium name="Pathogen Informatics"/>
        </authorList>
    </citation>
    <scope>NUCLEOTIDE SEQUENCE [LARGE SCALE GENOMIC DNA]</scope>
    <source>
        <strain evidence="1 2">2789STDY5834948</strain>
    </source>
</reference>
<name>A0A174WVJ9_PARDI</name>
<evidence type="ECO:0000313" key="1">
    <source>
        <dbReference type="EMBL" id="CUQ49601.1"/>
    </source>
</evidence>
<proteinExistence type="predicted"/>
<dbReference type="NCBIfam" id="TIGR04183">
    <property type="entry name" value="Por_Secre_tail"/>
    <property type="match status" value="1"/>
</dbReference>
<dbReference type="RefSeq" id="WP_157403842.1">
    <property type="nucleotide sequence ID" value="NZ_CZBM01000016.1"/>
</dbReference>
<dbReference type="Proteomes" id="UP000095332">
    <property type="component" value="Unassembled WGS sequence"/>
</dbReference>
<protein>
    <submittedName>
        <fullName evidence="1">Por secretion system C-terminal sorting domain</fullName>
    </submittedName>
</protein>
<dbReference type="InterPro" id="IPR026444">
    <property type="entry name" value="Secre_tail"/>
</dbReference>
<accession>A0A174WVJ9</accession>
<organism evidence="1 2">
    <name type="scientific">Parabacteroides distasonis</name>
    <dbReference type="NCBI Taxonomy" id="823"/>
    <lineage>
        <taxon>Bacteria</taxon>
        <taxon>Pseudomonadati</taxon>
        <taxon>Bacteroidota</taxon>
        <taxon>Bacteroidia</taxon>
        <taxon>Bacteroidales</taxon>
        <taxon>Tannerellaceae</taxon>
        <taxon>Parabacteroides</taxon>
    </lineage>
</organism>
<evidence type="ECO:0000313" key="2">
    <source>
        <dbReference type="Proteomes" id="UP000095332"/>
    </source>
</evidence>
<dbReference type="EMBL" id="CZBM01000016">
    <property type="protein sequence ID" value="CUQ49601.1"/>
    <property type="molecule type" value="Genomic_DNA"/>
</dbReference>
<gene>
    <name evidence="1" type="ORF">ERS852560_03439</name>
</gene>
<sequence>MLTVSLLVVCGMMAWGQNTWPTDRYAQNYTIQIPNQDAISGNSTKVIYAQKGEQKTLKFQDGGGPENIDGFIRWYVEGNSNRKTGLEWGGDKDNQAREFSNCYAWLRNRNTDASPTSISQMHYTVPTDANVGDIYRVIFEGSASNNITTRGNIVTSPDISIRTVYEIHVIDKARCTKTLGKNVTIPVNDETQMEAFKNQFVMSYEVYKPMGNGTNFRLAEPLGNYYVPNGTGIESPQEVKWTAYGSDGKILSPQPNIEHKNEGEIAKLQFPQGDMKTRLTYYLIAEAVNSSGTKYAAAFRTIHLEPYAETLTQAEIENKAVSDPIHYQERSEAYLERVDTRYEKIVDISFDNENSSDALTIANNYLTSRPGVLSDPSYAFANPGDYANRKNNRRSVGRGEYAFYRTLNHQRISTTAQGYNDYFMTHGDSQNVQMVDRTYKKTGQHGYFMYLDATDEPGVITKIAVGELCPYTTLIASAWICDMAHSDNVTHADVGFTFKWRASDGAETILAKYYSGVIDRSTTDGVAGWKQIFFKFKITDVPIGEGEYILEIANNTPDSNGADYGIDDIQVWRSLPDIRVQREDACNASTLCISSNYKTILNNLGWEQDEEVIAVNELSEPNKRKYRYGLMNKDPYADVSTLQYARKTGNVYFSFAYPKKENDPDYDTWGQKPDDWVTVNKNLLDGGEYDDAIIKGNYHKTIRVTLPTDMLDENKPADAWSKLPTTPEEAFEREVMLNVYAMNDFIADTKDRPDGSKAYWNPDRDTNGAFGLDDFIAKFKTLCTGNWEGGKHEVTSVHIDKIVNNTDGLIDTYNELKKKMYVYLGIPRIRFPWRSEDGTEIFLTNVYVDNTDLRYKDEQRPGEDTPASGEYYVIIFSARTIADVHDDPDALLGNFNLADPCRLKSPFTVLPATTILIDTDLEDPTTAICQGNLKKITAILNGYDIDGNSVDLKEKGIDYIFDWYLSPRESFEADSLRRNDGSSIKTDLETYRESSRNYELITLENISSWNDNSVPNITDIKGRLTQLIKDDLLKTGTAGAETFDLLINEKEIVAMPYLYKNSEEADYVFCTDKTPVHFDLSEEDTPDISTGISGVTYPFIGSVPLRLGQLNLGEETELSIPVREVSGMSENTAYIGPNTRNELLLNDGSAILPVVGTAYLHIDKPTDGTTDIKANVTIRWNENAKPQMPEGQSYELLIPFAQYNAKNELLASACDGLASFTIKVVPEYLTWKGAASDSWYNDANWHQSTRGELYLNGAPEKDANGNDPTSNTFAPLYFTKITLPKDAILALEDIAKDEKTGILSLENNTNTTKNIQYDMAVHSTGTDGTITIAPYYGNHVSEIYFKPKAKLMNQQFLDYRKAWIEFEIGNSEKRWMTSPLQDVYAGDMYAPSANGRQETEVFQDIRYNTEDYSRWSPAFYQKAWNRAISYATNETGSSMTSVTAVQSNWSIEYNDVRVPYTPGKGFYLSVEDVPTSNGGTGTALVRLPKADTEYTYETKAPTLRSGENLDKANAGKLVALSNGSYTLNLKTAVDGDDKHFLVGNPFMTYLDMGKFFKTNSHVLASKYWTLANGAPNAMVGTQDVAFAGESSNGTVEPLQAFFVELKEGVILNESTSISFEANMMSANKVEPTEVTTKSTFASNPVITLTAECDNVKSVASLRTSDKADNGYKADEDAVVLLDSELDAPMVYTVSGSQAAQVNTVKRIQNIGLGVFHKGNDEVTVTIEGLNRMTETLYLYDTQTRKSVKLDSDSYSLQISGDSHGRYFLRDSDLGYELENTISIYSVRQGQVIVSALRPVKEIKVFSLSGSQVRRFSVNTTQYSFNLPAGIYMIYASDGEQEYAEKVIVR</sequence>